<dbReference type="Pfam" id="PF13517">
    <property type="entry name" value="FG-GAP_3"/>
    <property type="match status" value="2"/>
</dbReference>
<dbReference type="PANTHER" id="PTHR46580:SF2">
    <property type="entry name" value="MAM DOMAIN-CONTAINING PROTEIN"/>
    <property type="match status" value="1"/>
</dbReference>
<proteinExistence type="predicted"/>
<comment type="caution">
    <text evidence="3">The sequence shown here is derived from an EMBL/GenBank/DDBJ whole genome shotgun (WGS) entry which is preliminary data.</text>
</comment>
<evidence type="ECO:0000313" key="4">
    <source>
        <dbReference type="Proteomes" id="UP000660380"/>
    </source>
</evidence>
<dbReference type="InterPro" id="IPR016187">
    <property type="entry name" value="CTDL_fold"/>
</dbReference>
<dbReference type="InterPro" id="IPR016186">
    <property type="entry name" value="C-type_lectin-like/link_sf"/>
</dbReference>
<gene>
    <name evidence="3" type="ORF">H6G81_09955</name>
</gene>
<keyword evidence="4" id="KW-1185">Reference proteome</keyword>
<dbReference type="SUPFAM" id="SSF69318">
    <property type="entry name" value="Integrin alpha N-terminal domain"/>
    <property type="match status" value="1"/>
</dbReference>
<evidence type="ECO:0000256" key="1">
    <source>
        <dbReference type="ARBA" id="ARBA00022729"/>
    </source>
</evidence>
<dbReference type="InterPro" id="IPR034007">
    <property type="entry name" value="CTLD_bac"/>
</dbReference>
<dbReference type="Pfam" id="PF14252">
    <property type="entry name" value="DUF4347"/>
    <property type="match status" value="1"/>
</dbReference>
<evidence type="ECO:0000313" key="3">
    <source>
        <dbReference type="EMBL" id="MBD2604840.1"/>
    </source>
</evidence>
<dbReference type="InterPro" id="IPR028994">
    <property type="entry name" value="Integrin_alpha_N"/>
</dbReference>
<dbReference type="Gene3D" id="3.10.100.10">
    <property type="entry name" value="Mannose-Binding Protein A, subunit A"/>
    <property type="match status" value="1"/>
</dbReference>
<dbReference type="EMBL" id="JACJTA010000016">
    <property type="protein sequence ID" value="MBD2604840.1"/>
    <property type="molecule type" value="Genomic_DNA"/>
</dbReference>
<feature type="domain" description="C-type lectin" evidence="2">
    <location>
        <begin position="674"/>
        <end position="796"/>
    </location>
</feature>
<reference evidence="3 4" key="1">
    <citation type="journal article" date="2020" name="ISME J.">
        <title>Comparative genomics reveals insights into cyanobacterial evolution and habitat adaptation.</title>
        <authorList>
            <person name="Chen M.Y."/>
            <person name="Teng W.K."/>
            <person name="Zhao L."/>
            <person name="Hu C.X."/>
            <person name="Zhou Y.K."/>
            <person name="Han B.P."/>
            <person name="Song L.R."/>
            <person name="Shu W.S."/>
        </authorList>
    </citation>
    <scope>NUCLEOTIDE SEQUENCE [LARGE SCALE GENOMIC DNA]</scope>
    <source>
        <strain evidence="3 4">FACHB-248</strain>
    </source>
</reference>
<organism evidence="3 4">
    <name type="scientific">Scytonema hofmannii FACHB-248</name>
    <dbReference type="NCBI Taxonomy" id="1842502"/>
    <lineage>
        <taxon>Bacteria</taxon>
        <taxon>Bacillati</taxon>
        <taxon>Cyanobacteriota</taxon>
        <taxon>Cyanophyceae</taxon>
        <taxon>Nostocales</taxon>
        <taxon>Scytonemataceae</taxon>
        <taxon>Scytonema</taxon>
    </lineage>
</organism>
<protein>
    <submittedName>
        <fullName evidence="3">DUF4347 domain-containing protein</fullName>
    </submittedName>
</protein>
<dbReference type="InterPro" id="IPR001304">
    <property type="entry name" value="C-type_lectin-like"/>
</dbReference>
<dbReference type="Gene3D" id="2.60.40.2700">
    <property type="match status" value="5"/>
</dbReference>
<dbReference type="RefSeq" id="WP_190909721.1">
    <property type="nucleotide sequence ID" value="NZ_JACJTA010000016.1"/>
</dbReference>
<dbReference type="CDD" id="cd03603">
    <property type="entry name" value="CLECT_VCBS"/>
    <property type="match status" value="1"/>
</dbReference>
<dbReference type="SUPFAM" id="SSF56436">
    <property type="entry name" value="C-type lectin-like"/>
    <property type="match status" value="1"/>
</dbReference>
<dbReference type="PANTHER" id="PTHR46580">
    <property type="entry name" value="SENSOR KINASE-RELATED"/>
    <property type="match status" value="1"/>
</dbReference>
<dbReference type="InterPro" id="IPR025592">
    <property type="entry name" value="DUF4347"/>
</dbReference>
<keyword evidence="1" id="KW-0732">Signal</keyword>
<sequence length="1775" mass="186113">MSFELPGLGTSSGDLLSTAILPPVFAQNTLTTPLTGLGGASQSLLFVDRSVTDYQQLVAGVTQGTEIHVLDPVLDAVTQITNTLLGRQNIGSLHIVSHGEAGGLDFGNSKLNLGDLPGYASQLQSWGNALTNDADILLYGCNVAQGELGQTFVQNISQLTRADVAASSNLTGNSALGGDWNLEVSTGQIETAYAFLAASLQSYQGVLQIVNGSFETGDFTGWTKVLESGSSGDVFVTNSTTSPRSGSTLPTAPNGSFFAVTDQSGAGAYVLYQDIALEANASHTLTFQEFIGNRAGSFSTPNSMSFSTNPNQQVRVDILSTSTTNFFTGPATSGVLANIFQTAVGSTAVFPNYQTVSFNLDSFAGQTIRLAFRQTDNQNIFQFGIDDVKLTSTPLNAPPTITLTGTVSTYAENAQPLLLDGSATVTDSDSANFNTGTLTVNFSVNGTVDDRLLINNQGTAAGQIGVSGSNVTFGGTQIGTFTGGVGTTPLVITFNSSSSPTAAQALLRNLGYSNVSDAPTTSARTISVVLTDGDGGTSTAATKTINVTAVDDPSVLTVSDTSSYTANAAAGLVAPNLTLTDPDGLDGARVSIGNNFDVNDRLGIAGESGISGTINGLTWSYDTTKGILSLTGVASATAYQDTLRQVTYSNISENPIAGDRAIQFALGANLANPDNGHFYEFVDAGDAISWTDARDAATARNYFGLQGYLVTVTSAAESSFVSSKLQGQGWLGASDEVVENEWRWVTGPEAGQQFWQGLGNTGSPVGGLYNNWNSGEPNNQGDEDYGQFLVDGKWNDLPNSIASISGYVVEYGGLAGDPTLQLTGNATVTVTPVNHAYTGGVAVVGTVSENQVLTAVSTISDPDGNGTLTYQWEQSVNGTTWVDVNGATNATFAPNDAQVGQFLRVRGSFVDGGGSTETFTSTATASRITNVNDAPTGSVSISGIVQENAILTASNTLVDADGLGPVTYQWQESTDGSNWNNITGAINATLTLDDAQNGKFVRTQASYTDLQGTVETVDSAATASRITNVNDAPTGSVSISGTVQENAILTASNTLVDADGLGLVTYQWQESTDGTNWNNITGAINATLTLDDAQSGKFVRTQASYTDLQGTAETVDSAATVTTVTNVNDAPTGSVSISGTVQENDILTASNTLVDADGLGLVTYQWQESTDGTNWSNITGAINATLTLGDAQSGKFVRTQASYTDLQGTVETVASPATASRITNVNDAPTGSVSIAGMVEENAILTASNTLVDADGLGPVTYQWQESTDGTNWNNITGAINSTLTLNNAQSGKFVRTQASYTDLQGTVETVDSASTVSRITNVNDAPTLTGNATLTAVTQNTTNPSGSTLTSLFASLFSDIDTGASLSGLAIVSNTATTQGRWEYSTDGTNWASVGAVADDATALALSATTLVRFVPVTGYNGTPPGLTVRALDNSYSNGFTNGTTRVTVNTTSNGGTTAISSGTPAALDTSVTQSLPNLVWRNSGTGENAVWQLNNFTLQSAYFLPTVADPNWQIASTADFNSDGIADLLWRNKASGENVIWQMNSTGVQTDHFITKVPDASWEIASTADFNSDGIADILWRSKASGQNVIWQMNSNFTLQSDHFITQVPDTNWEIASTADFNSDGIADILWRSKASGQNVIWRMNSNFTLQSDHFITQVPDTNWQIVGTDDFNGDGIVDILWRSKASGQNVIWQMNSNFTLQSDHFITQVSDINWQIAGTDDFNGDGIADILWRNKLTGKEDIWEMNGFSLVKSYQLADVIDPNWSVRPFVVG</sequence>
<dbReference type="InterPro" id="IPR013517">
    <property type="entry name" value="FG-GAP"/>
</dbReference>
<accession>A0ABR8GNX2</accession>
<dbReference type="SMART" id="SM00034">
    <property type="entry name" value="CLECT"/>
    <property type="match status" value="1"/>
</dbReference>
<dbReference type="PROSITE" id="PS50041">
    <property type="entry name" value="C_TYPE_LECTIN_2"/>
    <property type="match status" value="1"/>
</dbReference>
<name>A0ABR8GNX2_9CYAN</name>
<dbReference type="Pfam" id="PF00059">
    <property type="entry name" value="Lectin_C"/>
    <property type="match status" value="1"/>
</dbReference>
<evidence type="ECO:0000259" key="2">
    <source>
        <dbReference type="PROSITE" id="PS50041"/>
    </source>
</evidence>
<dbReference type="Proteomes" id="UP000660380">
    <property type="component" value="Unassembled WGS sequence"/>
</dbReference>